<organism evidence="2">
    <name type="scientific">Triticum urartu</name>
    <name type="common">Red wild einkorn</name>
    <name type="synonym">Crithodium urartu</name>
    <dbReference type="NCBI Taxonomy" id="4572"/>
    <lineage>
        <taxon>Eukaryota</taxon>
        <taxon>Viridiplantae</taxon>
        <taxon>Streptophyta</taxon>
        <taxon>Embryophyta</taxon>
        <taxon>Tracheophyta</taxon>
        <taxon>Spermatophyta</taxon>
        <taxon>Magnoliopsida</taxon>
        <taxon>Liliopsida</taxon>
        <taxon>Poales</taxon>
        <taxon>Poaceae</taxon>
        <taxon>BOP clade</taxon>
        <taxon>Pooideae</taxon>
        <taxon>Triticodae</taxon>
        <taxon>Triticeae</taxon>
        <taxon>Triticinae</taxon>
        <taxon>Triticum</taxon>
    </lineage>
</organism>
<reference evidence="2" key="1">
    <citation type="journal article" date="2013" name="Nature">
        <title>Draft genome of the wheat A-genome progenitor Triticum urartu.</title>
        <authorList>
            <person name="Ling H.Q."/>
            <person name="Zhao S."/>
            <person name="Liu D."/>
            <person name="Wang J."/>
            <person name="Sun H."/>
            <person name="Zhang C."/>
            <person name="Fan H."/>
            <person name="Li D."/>
            <person name="Dong L."/>
            <person name="Tao Y."/>
            <person name="Gao C."/>
            <person name="Wu H."/>
            <person name="Li Y."/>
            <person name="Cui Y."/>
            <person name="Guo X."/>
            <person name="Zheng S."/>
            <person name="Wang B."/>
            <person name="Yu K."/>
            <person name="Liang Q."/>
            <person name="Yang W."/>
            <person name="Lou X."/>
            <person name="Chen J."/>
            <person name="Feng M."/>
            <person name="Jian J."/>
            <person name="Zhang X."/>
            <person name="Luo G."/>
            <person name="Jiang Y."/>
            <person name="Liu J."/>
            <person name="Wang Z."/>
            <person name="Sha Y."/>
            <person name="Zhang B."/>
            <person name="Wu H."/>
            <person name="Tang D."/>
            <person name="Shen Q."/>
            <person name="Xue P."/>
            <person name="Zou S."/>
            <person name="Wang X."/>
            <person name="Liu X."/>
            <person name="Wang F."/>
            <person name="Yang Y."/>
            <person name="An X."/>
            <person name="Dong Z."/>
            <person name="Zhang K."/>
            <person name="Zhang X."/>
            <person name="Luo M.C."/>
            <person name="Dvorak J."/>
            <person name="Tong Y."/>
            <person name="Wang J."/>
            <person name="Yang H."/>
            <person name="Li Z."/>
            <person name="Wang D."/>
            <person name="Zhang A."/>
            <person name="Wang J."/>
        </authorList>
    </citation>
    <scope>NUCLEOTIDE SEQUENCE</scope>
</reference>
<proteinExistence type="predicted"/>
<gene>
    <name evidence="2" type="ORF">TRIUR3_25464</name>
</gene>
<dbReference type="EMBL" id="KD262364">
    <property type="protein sequence ID" value="EMS47344.1"/>
    <property type="molecule type" value="Genomic_DNA"/>
</dbReference>
<feature type="compositionally biased region" description="Polar residues" evidence="1">
    <location>
        <begin position="73"/>
        <end position="84"/>
    </location>
</feature>
<sequence>MTDDLFNAIEAAQADRKLNITPGGSIRQRRLNAASLVDRLIRRGTSKAAHGRLVHRRGRLWAICSDGDRTNSRETLGQETTQGDSPRRAFCPRPLIVAAGGGAGETAAALRKTSCSGDPEQQYLAGQSSAAVSGRPHRRLTDEVRLRQRGRAKPVAVWPEENSSEEAELRKRRCKVQVLAPRLRIDTFGFENSTTVYGKPNFDHHGGLVTSTAAYSLRATGQQSRIRVVVFFSLKN</sequence>
<evidence type="ECO:0000313" key="2">
    <source>
        <dbReference type="EMBL" id="EMS47344.1"/>
    </source>
</evidence>
<accession>M7ZGV6</accession>
<evidence type="ECO:0000256" key="1">
    <source>
        <dbReference type="SAM" id="MobiDB-lite"/>
    </source>
</evidence>
<name>M7ZGV6_TRIUA</name>
<feature type="region of interest" description="Disordered" evidence="1">
    <location>
        <begin position="70"/>
        <end position="89"/>
    </location>
</feature>
<protein>
    <submittedName>
        <fullName evidence="2">Uncharacterized protein</fullName>
    </submittedName>
</protein>
<dbReference type="AlphaFoldDB" id="M7ZGV6"/>